<dbReference type="Gene3D" id="3.40.430.10">
    <property type="entry name" value="Dihydrofolate Reductase, subunit A"/>
    <property type="match status" value="1"/>
</dbReference>
<comment type="similarity">
    <text evidence="6">Belongs to the dihydrofolate reductase family.</text>
</comment>
<evidence type="ECO:0000256" key="5">
    <source>
        <dbReference type="ARBA" id="ARBA00023002"/>
    </source>
</evidence>
<dbReference type="GO" id="GO:0046654">
    <property type="term" value="P:tetrahydrofolate biosynthetic process"/>
    <property type="evidence" value="ECO:0007669"/>
    <property type="project" value="InterPro"/>
</dbReference>
<protein>
    <recommendedName>
        <fullName evidence="2">dihydrofolate reductase</fullName>
        <ecNumber evidence="2">1.5.1.3</ecNumber>
    </recommendedName>
</protein>
<comment type="pathway">
    <text evidence="1">Cofactor biosynthesis; tetrahydrofolate biosynthesis; 5,6,7,8-tetrahydrofolate from 7,8-dihydrofolate: step 1/1.</text>
</comment>
<dbReference type="InterPro" id="IPR001796">
    <property type="entry name" value="DHFR_dom"/>
</dbReference>
<keyword evidence="4" id="KW-0521">NADP</keyword>
<evidence type="ECO:0000313" key="9">
    <source>
        <dbReference type="Proteomes" id="UP001162098"/>
    </source>
</evidence>
<keyword evidence="5" id="KW-0560">Oxidoreductase</keyword>
<dbReference type="PANTHER" id="PTHR48069">
    <property type="entry name" value="DIHYDROFOLATE REDUCTASE"/>
    <property type="match status" value="1"/>
</dbReference>
<proteinExistence type="inferred from homology"/>
<evidence type="ECO:0000256" key="1">
    <source>
        <dbReference type="ARBA" id="ARBA00004903"/>
    </source>
</evidence>
<dbReference type="GO" id="GO:0006730">
    <property type="term" value="P:one-carbon metabolic process"/>
    <property type="evidence" value="ECO:0007669"/>
    <property type="project" value="UniProtKB-KW"/>
</dbReference>
<evidence type="ECO:0000259" key="7">
    <source>
        <dbReference type="PROSITE" id="PS51330"/>
    </source>
</evidence>
<name>A0A7S7YF17_9VIRU</name>
<dbReference type="EC" id="1.5.1.3" evidence="2"/>
<dbReference type="InterPro" id="IPR012259">
    <property type="entry name" value="DHFR"/>
</dbReference>
<reference evidence="8 9" key="1">
    <citation type="submission" date="2020-09" db="EMBL/GenBank/DDBJ databases">
        <authorList>
            <person name="Zhang R."/>
            <person name="Garcia K."/>
            <person name="Ogata H."/>
        </authorList>
    </citation>
    <scope>NUCLEOTIDE SEQUENCE [LARGE SCALE GENOMIC DNA]</scope>
    <source>
        <strain evidence="9">stheno</strain>
    </source>
</reference>
<dbReference type="GO" id="GO:0050661">
    <property type="term" value="F:NADP binding"/>
    <property type="evidence" value="ECO:0007669"/>
    <property type="project" value="InterPro"/>
</dbReference>
<dbReference type="PRINTS" id="PR00070">
    <property type="entry name" value="DHFR"/>
</dbReference>
<dbReference type="CDD" id="cd00209">
    <property type="entry name" value="DHFR"/>
    <property type="match status" value="1"/>
</dbReference>
<evidence type="ECO:0000256" key="6">
    <source>
        <dbReference type="RuleBase" id="RU004474"/>
    </source>
</evidence>
<dbReference type="GO" id="GO:0046655">
    <property type="term" value="P:folic acid metabolic process"/>
    <property type="evidence" value="ECO:0007669"/>
    <property type="project" value="TreeGrafter"/>
</dbReference>
<evidence type="ECO:0000256" key="3">
    <source>
        <dbReference type="ARBA" id="ARBA00022563"/>
    </source>
</evidence>
<dbReference type="KEGG" id="vg:80543805"/>
<evidence type="ECO:0000256" key="4">
    <source>
        <dbReference type="ARBA" id="ARBA00022857"/>
    </source>
</evidence>
<evidence type="ECO:0000313" key="8">
    <source>
        <dbReference type="EMBL" id="QPB44609.1"/>
    </source>
</evidence>
<dbReference type="InterPro" id="IPR017925">
    <property type="entry name" value="DHFR_CS"/>
</dbReference>
<feature type="domain" description="DHFR" evidence="7">
    <location>
        <begin position="6"/>
        <end position="179"/>
    </location>
</feature>
<dbReference type="GO" id="GO:0046452">
    <property type="term" value="P:dihydrofolate metabolic process"/>
    <property type="evidence" value="ECO:0007669"/>
    <property type="project" value="TreeGrafter"/>
</dbReference>
<dbReference type="GO" id="GO:0004146">
    <property type="term" value="F:dihydrofolate reductase activity"/>
    <property type="evidence" value="ECO:0007669"/>
    <property type="project" value="UniProtKB-EC"/>
</dbReference>
<dbReference type="SUPFAM" id="SSF53597">
    <property type="entry name" value="Dihydrofolate reductase-like"/>
    <property type="match status" value="1"/>
</dbReference>
<dbReference type="Pfam" id="PF00186">
    <property type="entry name" value="DHFR_1"/>
    <property type="match status" value="1"/>
</dbReference>
<dbReference type="InterPro" id="IPR024072">
    <property type="entry name" value="DHFR-like_dom_sf"/>
</dbReference>
<dbReference type="Proteomes" id="UP001162098">
    <property type="component" value="Segment"/>
</dbReference>
<evidence type="ECO:0000256" key="2">
    <source>
        <dbReference type="ARBA" id="ARBA00012856"/>
    </source>
</evidence>
<dbReference type="PANTHER" id="PTHR48069:SF3">
    <property type="entry name" value="DIHYDROFOLATE REDUCTASE"/>
    <property type="match status" value="1"/>
</dbReference>
<keyword evidence="3" id="KW-0554">One-carbon metabolism</keyword>
<dbReference type="PROSITE" id="PS51330">
    <property type="entry name" value="DHFR_2"/>
    <property type="match status" value="1"/>
</dbReference>
<sequence length="179" mass="18959">MSATTRFDIIVAYAERDRAIGRRGAIPWPRLRADMQHFAQATRGGTVIMGRLTYASLPHGRPLPGRRNIVVSTTTSPTDYPPGVAVAPSLDIALALAATCPNVWVIGGARLYADALAHPAARRLHATALTGLAVPDADAHFPAMPDDAGWAAVGDGVACDAEGWVRTVYERKGDAPPQQ</sequence>
<dbReference type="PROSITE" id="PS00075">
    <property type="entry name" value="DHFR_1"/>
    <property type="match status" value="1"/>
</dbReference>
<keyword evidence="9" id="KW-1185">Reference proteome</keyword>
<accession>A0A7S7YF17</accession>
<organism evidence="8 9">
    <name type="scientific">Medusavirus stheno T3</name>
    <dbReference type="NCBI Taxonomy" id="3069717"/>
    <lineage>
        <taxon>Viruses</taxon>
        <taxon>Varidnaviria</taxon>
        <taxon>Bamfordvirae</taxon>
        <taxon>Nucleocytoviricota</taxon>
        <taxon>Megaviricetes</taxon>
        <taxon>Mamonoviridae</taxon>
        <taxon>Medusavirus</taxon>
        <taxon>Medusavirus sthenus</taxon>
    </lineage>
</organism>
<dbReference type="EMBL" id="MW018138">
    <property type="protein sequence ID" value="QPB44609.1"/>
    <property type="molecule type" value="Genomic_DNA"/>
</dbReference>